<accession>A0A2J7TEK1</accession>
<name>A0A2J7TEK1_METSI</name>
<gene>
    <name evidence="2" type="ORF">CR492_14565</name>
</gene>
<evidence type="ECO:0000313" key="3">
    <source>
        <dbReference type="Proteomes" id="UP000236286"/>
    </source>
</evidence>
<organism evidence="2 3">
    <name type="scientific">Methylocella silvestris</name>
    <dbReference type="NCBI Taxonomy" id="199596"/>
    <lineage>
        <taxon>Bacteria</taxon>
        <taxon>Pseudomonadati</taxon>
        <taxon>Pseudomonadota</taxon>
        <taxon>Alphaproteobacteria</taxon>
        <taxon>Hyphomicrobiales</taxon>
        <taxon>Beijerinckiaceae</taxon>
        <taxon>Methylocella</taxon>
    </lineage>
</organism>
<keyword evidence="1" id="KW-0732">Signal</keyword>
<comment type="caution">
    <text evidence="2">The sequence shown here is derived from an EMBL/GenBank/DDBJ whole genome shotgun (WGS) entry which is preliminary data.</text>
</comment>
<evidence type="ECO:0000313" key="2">
    <source>
        <dbReference type="EMBL" id="PNG25198.1"/>
    </source>
</evidence>
<dbReference type="AlphaFoldDB" id="A0A2J7TEK1"/>
<sequence>MIKFLALFTAALPLLPAGAAARELDPVEREALAEVDALQNRTWAQCIDAQGAKHLMARVVPRRAPDNNFAPALTPSGAPVVGYYDFLLYKKDNGQYNIGLDEGPQQLTAADQQNGIEARYVVKLYVPAYRVYDPRTGGWSPWNSGSSWEKEKINFANYTVTKRGGVWTTDVSYNIMTDGQFERPKCGEAPQ</sequence>
<dbReference type="OrthoDB" id="9825006at2"/>
<feature type="signal peptide" evidence="1">
    <location>
        <begin position="1"/>
        <end position="19"/>
    </location>
</feature>
<dbReference type="RefSeq" id="WP_102844467.1">
    <property type="nucleotide sequence ID" value="NZ_PDZR01000018.1"/>
</dbReference>
<dbReference type="Proteomes" id="UP000236286">
    <property type="component" value="Unassembled WGS sequence"/>
</dbReference>
<evidence type="ECO:0000256" key="1">
    <source>
        <dbReference type="SAM" id="SignalP"/>
    </source>
</evidence>
<feature type="chain" id="PRO_5014337289" evidence="1">
    <location>
        <begin position="20"/>
        <end position="191"/>
    </location>
</feature>
<reference evidence="2 3" key="1">
    <citation type="submission" date="2017-10" db="EMBL/GenBank/DDBJ databases">
        <title>Genome announcement of Methylocella silvestris TVC from permafrost.</title>
        <authorList>
            <person name="Wang J."/>
            <person name="Geng K."/>
            <person name="Ul-Haque F."/>
            <person name="Crombie A.T."/>
            <person name="Street L.E."/>
            <person name="Wookey P.A."/>
            <person name="Murrell J.C."/>
            <person name="Pratscher J."/>
        </authorList>
    </citation>
    <scope>NUCLEOTIDE SEQUENCE [LARGE SCALE GENOMIC DNA]</scope>
    <source>
        <strain evidence="2 3">TVC</strain>
    </source>
</reference>
<dbReference type="EMBL" id="PDZR01000018">
    <property type="protein sequence ID" value="PNG25198.1"/>
    <property type="molecule type" value="Genomic_DNA"/>
</dbReference>
<protein>
    <submittedName>
        <fullName evidence="2">Uncharacterized protein</fullName>
    </submittedName>
</protein>
<proteinExistence type="predicted"/>